<keyword evidence="4 8" id="KW-0812">Transmembrane</keyword>
<protein>
    <recommendedName>
        <fullName evidence="3">ER membrane protein complex subunit 4</fullName>
    </recommendedName>
</protein>
<dbReference type="Proteomes" id="UP000016930">
    <property type="component" value="Unassembled WGS sequence"/>
</dbReference>
<reference evidence="9 10" key="1">
    <citation type="journal article" date="2012" name="Proc. Natl. Acad. Sci. U.S.A.">
        <title>Comparative genomics of Ceriporiopsis subvermispora and Phanerochaete chrysosporium provide insight into selective ligninolysis.</title>
        <authorList>
            <person name="Fernandez-Fueyo E."/>
            <person name="Ruiz-Duenas F.J."/>
            <person name="Ferreira P."/>
            <person name="Floudas D."/>
            <person name="Hibbett D.S."/>
            <person name="Canessa P."/>
            <person name="Larrondo L.F."/>
            <person name="James T.Y."/>
            <person name="Seelenfreund D."/>
            <person name="Lobos S."/>
            <person name="Polanco R."/>
            <person name="Tello M."/>
            <person name="Honda Y."/>
            <person name="Watanabe T."/>
            <person name="Watanabe T."/>
            <person name="Ryu J.S."/>
            <person name="Kubicek C.P."/>
            <person name="Schmoll M."/>
            <person name="Gaskell J."/>
            <person name="Hammel K.E."/>
            <person name="St John F.J."/>
            <person name="Vanden Wymelenberg A."/>
            <person name="Sabat G."/>
            <person name="Splinter BonDurant S."/>
            <person name="Syed K."/>
            <person name="Yadav J.S."/>
            <person name="Doddapaneni H."/>
            <person name="Subramanian V."/>
            <person name="Lavin J.L."/>
            <person name="Oguiza J.A."/>
            <person name="Perez G."/>
            <person name="Pisabarro A.G."/>
            <person name="Ramirez L."/>
            <person name="Santoyo F."/>
            <person name="Master E."/>
            <person name="Coutinho P.M."/>
            <person name="Henrissat B."/>
            <person name="Lombard V."/>
            <person name="Magnuson J.K."/>
            <person name="Kuees U."/>
            <person name="Hori C."/>
            <person name="Igarashi K."/>
            <person name="Samejima M."/>
            <person name="Held B.W."/>
            <person name="Barry K.W."/>
            <person name="LaButti K.M."/>
            <person name="Lapidus A."/>
            <person name="Lindquist E.A."/>
            <person name="Lucas S.M."/>
            <person name="Riley R."/>
            <person name="Salamov A.A."/>
            <person name="Hoffmeister D."/>
            <person name="Schwenk D."/>
            <person name="Hadar Y."/>
            <person name="Yarden O."/>
            <person name="de Vries R.P."/>
            <person name="Wiebenga A."/>
            <person name="Stenlid J."/>
            <person name="Eastwood D."/>
            <person name="Grigoriev I.V."/>
            <person name="Berka R.M."/>
            <person name="Blanchette R.A."/>
            <person name="Kersten P."/>
            <person name="Martinez A.T."/>
            <person name="Vicuna R."/>
            <person name="Cullen D."/>
        </authorList>
    </citation>
    <scope>NUCLEOTIDE SEQUENCE [LARGE SCALE GENOMIC DNA]</scope>
    <source>
        <strain evidence="9 10">B</strain>
    </source>
</reference>
<evidence type="ECO:0000256" key="2">
    <source>
        <dbReference type="ARBA" id="ARBA00007715"/>
    </source>
</evidence>
<comment type="similarity">
    <text evidence="2">Belongs to the EMC4 family.</text>
</comment>
<dbReference type="AlphaFoldDB" id="M2QBK4"/>
<accession>M2QBK4</accession>
<evidence type="ECO:0000256" key="4">
    <source>
        <dbReference type="ARBA" id="ARBA00022692"/>
    </source>
</evidence>
<dbReference type="PIRSF" id="PIRSF017207">
    <property type="entry name" value="UCP017207_TM-p85"/>
    <property type="match status" value="1"/>
</dbReference>
<proteinExistence type="inferred from homology"/>
<keyword evidence="7 8" id="KW-0472">Membrane</keyword>
<name>M2QBK4_CERS8</name>
<evidence type="ECO:0000313" key="10">
    <source>
        <dbReference type="Proteomes" id="UP000016930"/>
    </source>
</evidence>
<sequence>MLQGSCMSKSKAPSKASSSATARYEELKVKRAWDLAISPAKSLPMQAFMLYMSGGGVQIFSMGIVFMLLSSPFKNLASINNAFAQFAPKSAPPKALSTLVLQKIVYLLCNLLTLALGLWKCRSMGLLPTGSADWLAFETRGEPPEITLW</sequence>
<keyword evidence="6 8" id="KW-1133">Transmembrane helix</keyword>
<feature type="transmembrane region" description="Helical" evidence="8">
    <location>
        <begin position="48"/>
        <end position="69"/>
    </location>
</feature>
<dbReference type="EMBL" id="KB445803">
    <property type="protein sequence ID" value="EMD34368.1"/>
    <property type="molecule type" value="Genomic_DNA"/>
</dbReference>
<evidence type="ECO:0000256" key="6">
    <source>
        <dbReference type="ARBA" id="ARBA00022989"/>
    </source>
</evidence>
<gene>
    <name evidence="9" type="ORF">CERSUDRAFT_97629</name>
</gene>
<comment type="subcellular location">
    <subcellularLocation>
        <location evidence="1">Endoplasmic reticulum membrane</location>
        <topology evidence="1">Multi-pass membrane protein</topology>
    </subcellularLocation>
</comment>
<evidence type="ECO:0000313" key="9">
    <source>
        <dbReference type="EMBL" id="EMD34368.1"/>
    </source>
</evidence>
<organism evidence="9 10">
    <name type="scientific">Ceriporiopsis subvermispora (strain B)</name>
    <name type="common">White-rot fungus</name>
    <name type="synonym">Gelatoporia subvermispora</name>
    <dbReference type="NCBI Taxonomy" id="914234"/>
    <lineage>
        <taxon>Eukaryota</taxon>
        <taxon>Fungi</taxon>
        <taxon>Dikarya</taxon>
        <taxon>Basidiomycota</taxon>
        <taxon>Agaricomycotina</taxon>
        <taxon>Agaricomycetes</taxon>
        <taxon>Polyporales</taxon>
        <taxon>Gelatoporiaceae</taxon>
        <taxon>Gelatoporia</taxon>
    </lineage>
</organism>
<dbReference type="GO" id="GO:0005789">
    <property type="term" value="C:endoplasmic reticulum membrane"/>
    <property type="evidence" value="ECO:0007669"/>
    <property type="project" value="UniProtKB-SubCell"/>
</dbReference>
<evidence type="ECO:0000256" key="8">
    <source>
        <dbReference type="SAM" id="Phobius"/>
    </source>
</evidence>
<dbReference type="STRING" id="914234.M2QBK4"/>
<evidence type="ECO:0000256" key="5">
    <source>
        <dbReference type="ARBA" id="ARBA00022824"/>
    </source>
</evidence>
<feature type="transmembrane region" description="Helical" evidence="8">
    <location>
        <begin position="100"/>
        <end position="119"/>
    </location>
</feature>
<evidence type="ECO:0000256" key="7">
    <source>
        <dbReference type="ARBA" id="ARBA00023136"/>
    </source>
</evidence>
<dbReference type="Pfam" id="PF06417">
    <property type="entry name" value="EMC4"/>
    <property type="match status" value="1"/>
</dbReference>
<keyword evidence="5" id="KW-0256">Endoplasmic reticulum</keyword>
<dbReference type="HOGENOM" id="CLU_098404_1_2_1"/>
<evidence type="ECO:0000256" key="3">
    <source>
        <dbReference type="ARBA" id="ARBA00020820"/>
    </source>
</evidence>
<evidence type="ECO:0000256" key="1">
    <source>
        <dbReference type="ARBA" id="ARBA00004477"/>
    </source>
</evidence>
<dbReference type="InterPro" id="IPR009445">
    <property type="entry name" value="TMEM85/Emc4"/>
</dbReference>
<keyword evidence="10" id="KW-1185">Reference proteome</keyword>
<dbReference type="OrthoDB" id="369569at2759"/>
<dbReference type="PANTHER" id="PTHR19315">
    <property type="entry name" value="ER MEMBRANE PROTEIN COMPLEX SUBUNIT 4"/>
    <property type="match status" value="1"/>
</dbReference>